<keyword evidence="1" id="KW-0812">Transmembrane</keyword>
<evidence type="ECO:0000313" key="2">
    <source>
        <dbReference type="EMBL" id="RUR69453.1"/>
    </source>
</evidence>
<accession>A0A433MNF9</accession>
<gene>
    <name evidence="2" type="ORF">EJP67_20560</name>
</gene>
<dbReference type="OrthoDB" id="8856894at2"/>
<dbReference type="AlphaFoldDB" id="A0A433MNF9"/>
<feature type="transmembrane region" description="Helical" evidence="1">
    <location>
        <begin position="29"/>
        <end position="52"/>
    </location>
</feature>
<protein>
    <submittedName>
        <fullName evidence="2">Uncharacterized protein</fullName>
    </submittedName>
</protein>
<keyword evidence="1" id="KW-1133">Transmembrane helix</keyword>
<comment type="caution">
    <text evidence="2">The sequence shown here is derived from an EMBL/GenBank/DDBJ whole genome shotgun (WGS) entry which is preliminary data.</text>
</comment>
<reference evidence="2 3" key="1">
    <citation type="submission" date="2018-12" db="EMBL/GenBank/DDBJ databases">
        <title>The genome sequences of Variovorax guangxiensis DSM 27352.</title>
        <authorList>
            <person name="Gao J."/>
            <person name="Sun J."/>
        </authorList>
    </citation>
    <scope>NUCLEOTIDE SEQUENCE [LARGE SCALE GENOMIC DNA]</scope>
    <source>
        <strain evidence="2 3">DSM 27352</strain>
    </source>
</reference>
<proteinExistence type="predicted"/>
<dbReference type="Proteomes" id="UP000281118">
    <property type="component" value="Unassembled WGS sequence"/>
</dbReference>
<name>A0A433MNF9_9BURK</name>
<dbReference type="EMBL" id="RXFT01000009">
    <property type="protein sequence ID" value="RUR69453.1"/>
    <property type="molecule type" value="Genomic_DNA"/>
</dbReference>
<sequence>MRLNALLHSAFGYEAPVKRQPVARHWWLGWLQLLCAWVLCMLLCANIALVFAQDLSGRTGEARAGRPAGCAVTGSAAQPVPVHGIRADVARGQRLPC</sequence>
<keyword evidence="1" id="KW-0472">Membrane</keyword>
<evidence type="ECO:0000256" key="1">
    <source>
        <dbReference type="SAM" id="Phobius"/>
    </source>
</evidence>
<organism evidence="2 3">
    <name type="scientific">Variovorax guangxiensis</name>
    <dbReference type="NCBI Taxonomy" id="1775474"/>
    <lineage>
        <taxon>Bacteria</taxon>
        <taxon>Pseudomonadati</taxon>
        <taxon>Pseudomonadota</taxon>
        <taxon>Betaproteobacteria</taxon>
        <taxon>Burkholderiales</taxon>
        <taxon>Comamonadaceae</taxon>
        <taxon>Variovorax</taxon>
    </lineage>
</organism>
<evidence type="ECO:0000313" key="3">
    <source>
        <dbReference type="Proteomes" id="UP000281118"/>
    </source>
</evidence>